<accession>A0A4W3JQ82</accession>
<evidence type="ECO:0000313" key="1">
    <source>
        <dbReference type="Ensembl" id="ENSCMIP00000041396.1"/>
    </source>
</evidence>
<evidence type="ECO:0000313" key="2">
    <source>
        <dbReference type="Proteomes" id="UP000314986"/>
    </source>
</evidence>
<sequence>MPPSMAVSASWKVDCCSRSKAFCKTNSAVLAPSLLVSIFRPKCSFGLIW</sequence>
<reference evidence="2" key="3">
    <citation type="journal article" date="2014" name="Nature">
        <title>Elephant shark genome provides unique insights into gnathostome evolution.</title>
        <authorList>
            <consortium name="International Elephant Shark Genome Sequencing Consortium"/>
            <person name="Venkatesh B."/>
            <person name="Lee A.P."/>
            <person name="Ravi V."/>
            <person name="Maurya A.K."/>
            <person name="Lian M.M."/>
            <person name="Swann J.B."/>
            <person name="Ohta Y."/>
            <person name="Flajnik M.F."/>
            <person name="Sutoh Y."/>
            <person name="Kasahara M."/>
            <person name="Hoon S."/>
            <person name="Gangu V."/>
            <person name="Roy S.W."/>
            <person name="Irimia M."/>
            <person name="Korzh V."/>
            <person name="Kondrychyn I."/>
            <person name="Lim Z.W."/>
            <person name="Tay B.H."/>
            <person name="Tohari S."/>
            <person name="Kong K.W."/>
            <person name="Ho S."/>
            <person name="Lorente-Galdos B."/>
            <person name="Quilez J."/>
            <person name="Marques-Bonet T."/>
            <person name="Raney B.J."/>
            <person name="Ingham P.W."/>
            <person name="Tay A."/>
            <person name="Hillier L.W."/>
            <person name="Minx P."/>
            <person name="Boehm T."/>
            <person name="Wilson R.K."/>
            <person name="Brenner S."/>
            <person name="Warren W.C."/>
        </authorList>
    </citation>
    <scope>NUCLEOTIDE SEQUENCE [LARGE SCALE GENOMIC DNA]</scope>
</reference>
<reference evidence="2" key="2">
    <citation type="journal article" date="2007" name="PLoS Biol.">
        <title>Survey sequencing and comparative analysis of the elephant shark (Callorhinchus milii) genome.</title>
        <authorList>
            <person name="Venkatesh B."/>
            <person name="Kirkness E.F."/>
            <person name="Loh Y.H."/>
            <person name="Halpern A.L."/>
            <person name="Lee A.P."/>
            <person name="Johnson J."/>
            <person name="Dandona N."/>
            <person name="Viswanathan L.D."/>
            <person name="Tay A."/>
            <person name="Venter J.C."/>
            <person name="Strausberg R.L."/>
            <person name="Brenner S."/>
        </authorList>
    </citation>
    <scope>NUCLEOTIDE SEQUENCE [LARGE SCALE GENOMIC DNA]</scope>
</reference>
<organism evidence="1 2">
    <name type="scientific">Callorhinchus milii</name>
    <name type="common">Ghost shark</name>
    <dbReference type="NCBI Taxonomy" id="7868"/>
    <lineage>
        <taxon>Eukaryota</taxon>
        <taxon>Metazoa</taxon>
        <taxon>Chordata</taxon>
        <taxon>Craniata</taxon>
        <taxon>Vertebrata</taxon>
        <taxon>Chondrichthyes</taxon>
        <taxon>Holocephali</taxon>
        <taxon>Chimaeriformes</taxon>
        <taxon>Callorhinchidae</taxon>
        <taxon>Callorhinchus</taxon>
    </lineage>
</organism>
<dbReference type="GeneTree" id="ENSGT01120000277031"/>
<proteinExistence type="predicted"/>
<dbReference type="InParanoid" id="A0A4W3JQ82"/>
<dbReference type="AlphaFoldDB" id="A0A4W3JQ82"/>
<protein>
    <submittedName>
        <fullName evidence="1">Uncharacterized protein</fullName>
    </submittedName>
</protein>
<reference evidence="1" key="5">
    <citation type="submission" date="2025-09" db="UniProtKB">
        <authorList>
            <consortium name="Ensembl"/>
        </authorList>
    </citation>
    <scope>IDENTIFICATION</scope>
</reference>
<dbReference type="Proteomes" id="UP000314986">
    <property type="component" value="Unassembled WGS sequence"/>
</dbReference>
<dbReference type="Ensembl" id="ENSCMIT00000041983.1">
    <property type="protein sequence ID" value="ENSCMIP00000041396.1"/>
    <property type="gene ID" value="ENSCMIG00000017260.1"/>
</dbReference>
<reference evidence="2" key="1">
    <citation type="journal article" date="2006" name="Science">
        <title>Ancient noncoding elements conserved in the human genome.</title>
        <authorList>
            <person name="Venkatesh B."/>
            <person name="Kirkness E.F."/>
            <person name="Loh Y.H."/>
            <person name="Halpern A.L."/>
            <person name="Lee A.P."/>
            <person name="Johnson J."/>
            <person name="Dandona N."/>
            <person name="Viswanathan L.D."/>
            <person name="Tay A."/>
            <person name="Venter J.C."/>
            <person name="Strausberg R.L."/>
            <person name="Brenner S."/>
        </authorList>
    </citation>
    <scope>NUCLEOTIDE SEQUENCE [LARGE SCALE GENOMIC DNA]</scope>
</reference>
<keyword evidence="2" id="KW-1185">Reference proteome</keyword>
<reference evidence="1" key="4">
    <citation type="submission" date="2025-08" db="UniProtKB">
        <authorList>
            <consortium name="Ensembl"/>
        </authorList>
    </citation>
    <scope>IDENTIFICATION</scope>
</reference>
<name>A0A4W3JQ82_CALMI</name>